<organism evidence="1 2">
    <name type="scientific">Cylicocyclus nassatus</name>
    <name type="common">Nematode worm</name>
    <dbReference type="NCBI Taxonomy" id="53992"/>
    <lineage>
        <taxon>Eukaryota</taxon>
        <taxon>Metazoa</taxon>
        <taxon>Ecdysozoa</taxon>
        <taxon>Nematoda</taxon>
        <taxon>Chromadorea</taxon>
        <taxon>Rhabditida</taxon>
        <taxon>Rhabditina</taxon>
        <taxon>Rhabditomorpha</taxon>
        <taxon>Strongyloidea</taxon>
        <taxon>Strongylidae</taxon>
        <taxon>Cylicocyclus</taxon>
    </lineage>
</organism>
<sequence length="89" mass="10458">MHDATVSWRRRTRNGQGIVRTIDGIQEGLSYRCMVEQPMVPSQWRHARRRTEGRHCCSSNSQSIRTAKIFEEIEALFNRVFRRSNPVIV</sequence>
<dbReference type="Proteomes" id="UP001176961">
    <property type="component" value="Unassembled WGS sequence"/>
</dbReference>
<accession>A0AA36GIP7</accession>
<comment type="caution">
    <text evidence="1">The sequence shown here is derived from an EMBL/GenBank/DDBJ whole genome shotgun (WGS) entry which is preliminary data.</text>
</comment>
<proteinExistence type="predicted"/>
<dbReference type="EMBL" id="CATQJL010000001">
    <property type="protein sequence ID" value="CAJ0590301.1"/>
    <property type="molecule type" value="Genomic_DNA"/>
</dbReference>
<dbReference type="AlphaFoldDB" id="A0AA36GIP7"/>
<name>A0AA36GIP7_CYLNA</name>
<keyword evidence="2" id="KW-1185">Reference proteome</keyword>
<reference evidence="1" key="1">
    <citation type="submission" date="2023-07" db="EMBL/GenBank/DDBJ databases">
        <authorList>
            <consortium name="CYATHOMIX"/>
        </authorList>
    </citation>
    <scope>NUCLEOTIDE SEQUENCE</scope>
    <source>
        <strain evidence="1">N/A</strain>
    </source>
</reference>
<evidence type="ECO:0008006" key="3">
    <source>
        <dbReference type="Google" id="ProtNLM"/>
    </source>
</evidence>
<protein>
    <recommendedName>
        <fullName evidence="3">Ig-like domain-containing protein</fullName>
    </recommendedName>
</protein>
<gene>
    <name evidence="1" type="ORF">CYNAS_LOCUS2284</name>
</gene>
<evidence type="ECO:0000313" key="2">
    <source>
        <dbReference type="Proteomes" id="UP001176961"/>
    </source>
</evidence>
<evidence type="ECO:0000313" key="1">
    <source>
        <dbReference type="EMBL" id="CAJ0590301.1"/>
    </source>
</evidence>